<protein>
    <recommendedName>
        <fullName evidence="3">NACHT domain-containing protein</fullName>
    </recommendedName>
</protein>
<evidence type="ECO:0008006" key="3">
    <source>
        <dbReference type="Google" id="ProtNLM"/>
    </source>
</evidence>
<dbReference type="PANTHER" id="PTHR10039:SF16">
    <property type="entry name" value="GPI INOSITOL-DEACYLASE"/>
    <property type="match status" value="1"/>
</dbReference>
<dbReference type="Proteomes" id="UP000325395">
    <property type="component" value="Unassembled WGS sequence"/>
</dbReference>
<reference evidence="1 2" key="1">
    <citation type="submission" date="2019-04" db="EMBL/GenBank/DDBJ databases">
        <authorList>
            <consortium name="DOE Joint Genome Institute"/>
            <person name="Mondo S."/>
            <person name="Kjaerbolling I."/>
            <person name="Vesth T."/>
            <person name="Frisvad J.C."/>
            <person name="Nybo J.L."/>
            <person name="Theobald S."/>
            <person name="Kildgaard S."/>
            <person name="Isbrandt T."/>
            <person name="Kuo A."/>
            <person name="Sato A."/>
            <person name="Lyhne E.K."/>
            <person name="Kogle M.E."/>
            <person name="Wiebenga A."/>
            <person name="Kun R.S."/>
            <person name="Lubbers R.J."/>
            <person name="Makela M.R."/>
            <person name="Barry K."/>
            <person name="Chovatia M."/>
            <person name="Clum A."/>
            <person name="Daum C."/>
            <person name="Haridas S."/>
            <person name="He G."/>
            <person name="LaButti K."/>
            <person name="Lipzen A."/>
            <person name="Riley R."/>
            <person name="Salamov A."/>
            <person name="Simmons B.A."/>
            <person name="Magnuson J.K."/>
            <person name="Henrissat B."/>
            <person name="Mortensen U.H."/>
            <person name="Larsen T.O."/>
            <person name="Devries R.P."/>
            <person name="Grigoriev I.V."/>
            <person name="Machida M."/>
            <person name="Baker S.E."/>
            <person name="Andersen M.R."/>
            <person name="Cantor M.N."/>
            <person name="Hua S.X."/>
        </authorList>
    </citation>
    <scope>NUCLEOTIDE SEQUENCE [LARGE SCALE GENOMIC DNA]</scope>
    <source>
        <strain evidence="1 2">CBS 117616</strain>
    </source>
</reference>
<proteinExistence type="predicted"/>
<organism evidence="1 2">
    <name type="scientific">Aspergillus pseudocaelatus</name>
    <dbReference type="NCBI Taxonomy" id="1825620"/>
    <lineage>
        <taxon>Eukaryota</taxon>
        <taxon>Fungi</taxon>
        <taxon>Dikarya</taxon>
        <taxon>Ascomycota</taxon>
        <taxon>Pezizomycotina</taxon>
        <taxon>Eurotiomycetes</taxon>
        <taxon>Eurotiomycetidae</taxon>
        <taxon>Eurotiales</taxon>
        <taxon>Aspergillaceae</taxon>
        <taxon>Aspergillus</taxon>
        <taxon>Aspergillus subgen. Circumdati</taxon>
    </lineage>
</organism>
<evidence type="ECO:0000313" key="2">
    <source>
        <dbReference type="Proteomes" id="UP000325395"/>
    </source>
</evidence>
<evidence type="ECO:0000313" key="1">
    <source>
        <dbReference type="EMBL" id="KAE8421035.1"/>
    </source>
</evidence>
<name>A0ABQ6WVA8_9EURO</name>
<accession>A0ABQ6WVA8</accession>
<dbReference type="EMBL" id="ML735704">
    <property type="protein sequence ID" value="KAE8421035.1"/>
    <property type="molecule type" value="Genomic_DNA"/>
</dbReference>
<sequence length="238" mass="27511">MFLMLDAFDECPERSGRNERKTLLSLLIGLNEGHMNKLHILATSRPEQDICATLERFPTVDLEARLAEDVETFVHAEVSTGRLRHLPEDKKVRTLEQLLRTRDRRFRWADLQITRLADCHTDQQIDHALRTIPETFEETYREVLDRIQEKDINIAREIFLLLCLAAEPLDVRTVAEAVSLRSPDFIIKICTTSLVIVSTDGAIRLAHFSVKEYLVVSENVKNDHRCQFSEIKATMSWP</sequence>
<dbReference type="PANTHER" id="PTHR10039">
    <property type="entry name" value="AMELOGENIN"/>
    <property type="match status" value="1"/>
</dbReference>
<keyword evidence="2" id="KW-1185">Reference proteome</keyword>
<gene>
    <name evidence="1" type="ORF">BDV36DRAFT_292709</name>
</gene>